<evidence type="ECO:0000259" key="6">
    <source>
        <dbReference type="PROSITE" id="PS50835"/>
    </source>
</evidence>
<dbReference type="Pfam" id="PF18962">
    <property type="entry name" value="Por_Secre_tail"/>
    <property type="match status" value="1"/>
</dbReference>
<dbReference type="SMART" id="SM00365">
    <property type="entry name" value="LRR_SD22"/>
    <property type="match status" value="16"/>
</dbReference>
<feature type="chain" id="PRO_5046508134" evidence="5">
    <location>
        <begin position="19"/>
        <end position="2033"/>
    </location>
</feature>
<dbReference type="Proteomes" id="UP001151478">
    <property type="component" value="Unassembled WGS sequence"/>
</dbReference>
<keyword evidence="2 5" id="KW-0732">Signal</keyword>
<feature type="signal peptide" evidence="5">
    <location>
        <begin position="1"/>
        <end position="18"/>
    </location>
</feature>
<sequence>MKLKLLLFLTLFSLAFHAQVSQTERQALIDLYNATDGDNWTNNTNWDTDPNSTSDVATWQGVTVTLVNGQQHVTRINLNTNNLLGTLPDVTNLSELLRLEIANNLISDVLDITKFPNTLSVLRLSNNALTGSFPDFSSLTNLNVLYLDNLKVTGTVSENNFPNAITGIVIGNNDISGSLDLSVFNSLSTLLVNDSDIDFLKVPNSLSNGLSTKNTPKLVFIESATPANFINLTSDRFDLGLRIVAYDQADKTATPNALEREALKKLYANKSYTYANTIKNGTNDTEWLEIEVINGETRVTEIHTTSLAINGAMPSEIGAFTELTHLHIPSSGINSIATEIKNATKLKELYLNNNSITAIPTDFYDLVNLKILNISNNQIPSLDSKLGDFTSLEELYFSNTQVDVIPTTIGNLKKLQILEFANTKITLLPPEIGGLVELTRLVAAPNSIASIPSEFGQLAKLTYLDFANCELSNTPAAFANLKELETLYLNNNQIQVVAGLGGFTKLKALRLHNNRLGEDNPNFNTDLPEDMSDLVLLEELTLNNNQLKKLPANIGNLIKLTKLPLNTNRLSILPNSIGGLTSLEELNLVGNKLTVLPDEITNITSLKKLELQSNEFTSLPSTIGNLSNLESINVNYQSKRENNVTIKTLTSIPASTKDLIKLVTFYSVGNKITGLVDLSGTDVLHQLNVSDNEISDLKLGGYPTGFQSRSYNVRQNPFITCIEVPTADITKWEAIQRDNGVALSDSCTGFRVPQSEREALIAVYESIGGGDRFTLNNWDTDTSRLTNVGSWVGVTTALIDGQKHVTKLSLSNQDTQGDVSPLIKDLPELTELDLSGSIYVNQSENIQSLPKEIGLLSKLERFTMTYQDLTSLPEEIGDLDNLTYLFLRSNQLTTLPSGIGGMAKLEELYLHGQVEHKSGGVATLTSLPEEIGNIATLKKLELSSNGLISLPIGIGNFASLEELNLVGNKLTVLPDEITNITSLKKLELQSNEFTSLPSTIGNLSNLESINVNYQSKRENNVTIKTLTSIPASTKDLIKLVTFYSVGNKITGLVDLSGTDVLHQLNVSDNEISDLKLGGYPTGFQSRSYNVRQNPFITCIEVPTADITKWEAIQRDNGVALSDSCTGFRVPQSEREALIAVYESIGGGDRFTLNNWDTDTSRLTNVGSWVGVTTALIDGQKHVTKLSLSNQDTQGDVSPLIKDLPELTELDLSGSIYVNQSENIQSLPKEIGLLSKLERFTMTYQDLTSLPEEIGDLDNLTYLFLRSNQLTTLPSGIGGMAKLEELYLHGQVEHKSGGVATLTSLPEEIGNIATLKKLELSSNGLNNIPSSINNLINLDNLNISYNNISGYLNISNLDKLDNLNIRYNNLNGLKMNLSPTAFGGTNGSYSIKLKRNALGCIEVPSDELVSWQLSGVNEEKGYLDNGVIYSDNCSAVTTNAIPDIEREALIALYNNTKGTDWKNDLSGSYNGVTWVADATQKRNVGAWFGVTTAIINGQKHVTKVELNSNKLDGTIPSVIKNLTQLKELDFNNNSVSEIASEIGELTNLEQLTFTSQYNSTNAEYVLKTIPEEINNITSLKRLEMSSNQLEGNLDFSNLVNLTSLHISSNQITGLKIGLSPSVFDNVSHDGYRNNFSFSSNQYLNCIAVPQNTIADWEATTFAQQRPNIVWGLDCSAYNNVPEGEIQALVDMYNNLDGANWTNKTNWTGDLAKATINSPYNATKWQGVTTEIIDGAKHISSISLSNNKLKGEFSASFGNLSKLKYLQMSRNDLSGSIPASFGNLRVLEEIHLNNNQLTSLPSELSNLSNLKTVYFQDNELSGKVPDLSGITSLQTLYLSSNKFQFGDFEDEFTDYQNLTTFIYNPQAKVGVEEDKSFGTSGFTLDAEVNGVNNEYQWYKNGSKITEATNKTLEITEASATDNGYYFCYVTSTVVTGLTIRTENVTLTYDTALSVDNNEFSKAIKLFPNPVNDILQIRNSNNVAINKIEIFNILGKSVQVLKEPKTSINVSSLPKGIYLMNIVTEKGVTIKRIVKK</sequence>
<comment type="caution">
    <text evidence="7">The sequence shown here is derived from an EMBL/GenBank/DDBJ whole genome shotgun (WGS) entry which is preliminary data.</text>
</comment>
<keyword evidence="4" id="KW-1015">Disulfide bond</keyword>
<dbReference type="InterPro" id="IPR032675">
    <property type="entry name" value="LRR_dom_sf"/>
</dbReference>
<keyword evidence="3" id="KW-0677">Repeat</keyword>
<keyword evidence="8" id="KW-1185">Reference proteome</keyword>
<evidence type="ECO:0000313" key="7">
    <source>
        <dbReference type="EMBL" id="MDD7915063.1"/>
    </source>
</evidence>
<dbReference type="InterPro" id="IPR036179">
    <property type="entry name" value="Ig-like_dom_sf"/>
</dbReference>
<dbReference type="Pfam" id="PF13855">
    <property type="entry name" value="LRR_8"/>
    <property type="match status" value="3"/>
</dbReference>
<dbReference type="InterPro" id="IPR055414">
    <property type="entry name" value="LRR_R13L4/SHOC2-like"/>
</dbReference>
<dbReference type="PROSITE" id="PS50835">
    <property type="entry name" value="IG_LIKE"/>
    <property type="match status" value="1"/>
</dbReference>
<evidence type="ECO:0000256" key="4">
    <source>
        <dbReference type="ARBA" id="ARBA00023157"/>
    </source>
</evidence>
<dbReference type="InterPro" id="IPR013783">
    <property type="entry name" value="Ig-like_fold"/>
</dbReference>
<proteinExistence type="predicted"/>
<evidence type="ECO:0000256" key="3">
    <source>
        <dbReference type="ARBA" id="ARBA00022737"/>
    </source>
</evidence>
<dbReference type="NCBIfam" id="TIGR04183">
    <property type="entry name" value="Por_Secre_tail"/>
    <property type="match status" value="1"/>
</dbReference>
<dbReference type="InterPro" id="IPR052595">
    <property type="entry name" value="LRRC69/RLP"/>
</dbReference>
<dbReference type="RefSeq" id="WP_265725641.1">
    <property type="nucleotide sequence ID" value="NZ_JAOSLC020000003.1"/>
</dbReference>
<dbReference type="InterPro" id="IPR007110">
    <property type="entry name" value="Ig-like_dom"/>
</dbReference>
<dbReference type="PROSITE" id="PS51450">
    <property type="entry name" value="LRR"/>
    <property type="match status" value="8"/>
</dbReference>
<dbReference type="PANTHER" id="PTHR48057">
    <property type="entry name" value="LEUCINE-RICH REPEAT SERINE/THREONINE-PROTEIN KINASE 1"/>
    <property type="match status" value="1"/>
</dbReference>
<evidence type="ECO:0000256" key="5">
    <source>
        <dbReference type="SAM" id="SignalP"/>
    </source>
</evidence>
<reference evidence="7" key="1">
    <citation type="submission" date="2023-02" db="EMBL/GenBank/DDBJ databases">
        <title>Polaribacter ponticola sp. nov., isolated from seawater.</title>
        <authorList>
            <person name="Baek J.H."/>
            <person name="Kim J.M."/>
            <person name="Choi D.G."/>
            <person name="Jeon C.O."/>
        </authorList>
    </citation>
    <scope>NUCLEOTIDE SEQUENCE</scope>
    <source>
        <strain evidence="7">MSW5</strain>
    </source>
</reference>
<dbReference type="SUPFAM" id="SSF52047">
    <property type="entry name" value="RNI-like"/>
    <property type="match status" value="1"/>
</dbReference>
<organism evidence="7 8">
    <name type="scientific">Polaribacter ponticola</name>
    <dbReference type="NCBI Taxonomy" id="2978475"/>
    <lineage>
        <taxon>Bacteria</taxon>
        <taxon>Pseudomonadati</taxon>
        <taxon>Bacteroidota</taxon>
        <taxon>Flavobacteriia</taxon>
        <taxon>Flavobacteriales</taxon>
        <taxon>Flavobacteriaceae</taxon>
    </lineage>
</organism>
<protein>
    <submittedName>
        <fullName evidence="7">Leucine-rich repeat domain-containing protein</fullName>
    </submittedName>
</protein>
<dbReference type="SUPFAM" id="SSF52058">
    <property type="entry name" value="L domain-like"/>
    <property type="match status" value="5"/>
</dbReference>
<dbReference type="SMART" id="SM00364">
    <property type="entry name" value="LRR_BAC"/>
    <property type="match status" value="16"/>
</dbReference>
<dbReference type="PANTHER" id="PTHR48057:SF7">
    <property type="entry name" value="LEUCINE-RICH REPEAT SERINE_THREONINE-PROTEIN KINASE 1"/>
    <property type="match status" value="1"/>
</dbReference>
<dbReference type="Pfam" id="PF23598">
    <property type="entry name" value="LRR_14"/>
    <property type="match status" value="2"/>
</dbReference>
<keyword evidence="1" id="KW-0433">Leucine-rich repeat</keyword>
<evidence type="ECO:0000256" key="1">
    <source>
        <dbReference type="ARBA" id="ARBA00022614"/>
    </source>
</evidence>
<name>A0ABT5SAG2_9FLAO</name>
<dbReference type="Gene3D" id="3.80.10.10">
    <property type="entry name" value="Ribonuclease Inhibitor"/>
    <property type="match status" value="8"/>
</dbReference>
<dbReference type="InterPro" id="IPR026444">
    <property type="entry name" value="Secre_tail"/>
</dbReference>
<gene>
    <name evidence="7" type="ORF">N5A56_011850</name>
</gene>
<evidence type="ECO:0000256" key="2">
    <source>
        <dbReference type="ARBA" id="ARBA00022729"/>
    </source>
</evidence>
<dbReference type="InterPro" id="IPR003591">
    <property type="entry name" value="Leu-rich_rpt_typical-subtyp"/>
</dbReference>
<dbReference type="SUPFAM" id="SSF48726">
    <property type="entry name" value="Immunoglobulin"/>
    <property type="match status" value="1"/>
</dbReference>
<evidence type="ECO:0000313" key="8">
    <source>
        <dbReference type="Proteomes" id="UP001151478"/>
    </source>
</evidence>
<dbReference type="Gene3D" id="2.60.40.10">
    <property type="entry name" value="Immunoglobulins"/>
    <property type="match status" value="1"/>
</dbReference>
<accession>A0ABT5SAG2</accession>
<dbReference type="SMART" id="SM00369">
    <property type="entry name" value="LRR_TYP"/>
    <property type="match status" value="20"/>
</dbReference>
<feature type="domain" description="Ig-like" evidence="6">
    <location>
        <begin position="1863"/>
        <end position="1943"/>
    </location>
</feature>
<dbReference type="InterPro" id="IPR001611">
    <property type="entry name" value="Leu-rich_rpt"/>
</dbReference>
<dbReference type="EMBL" id="JAOSLC020000003">
    <property type="protein sequence ID" value="MDD7915063.1"/>
    <property type="molecule type" value="Genomic_DNA"/>
</dbReference>